<dbReference type="PANTHER" id="PTHR24192">
    <property type="entry name" value="ANKYRIN REPEAT DOMAIN 40"/>
    <property type="match status" value="1"/>
</dbReference>
<reference evidence="3" key="1">
    <citation type="journal article" date="2014" name="Genome Announc.">
        <title>De novo whole-genome sequence and genome annotation of Lichtheimia ramosa.</title>
        <authorList>
            <person name="Linde J."/>
            <person name="Schwartze V."/>
            <person name="Binder U."/>
            <person name="Lass-Florl C."/>
            <person name="Voigt K."/>
            <person name="Horn F."/>
        </authorList>
    </citation>
    <scope>NUCLEOTIDE SEQUENCE</scope>
    <source>
        <strain evidence="3">JMRC FSU:6197</strain>
    </source>
</reference>
<dbReference type="PROSITE" id="PS50297">
    <property type="entry name" value="ANK_REP_REGION"/>
    <property type="match status" value="1"/>
</dbReference>
<dbReference type="EMBL" id="LK023368">
    <property type="protein sequence ID" value="CDS12965.1"/>
    <property type="molecule type" value="Genomic_DNA"/>
</dbReference>
<accession>A0A077X083</accession>
<gene>
    <name evidence="3" type="ORF">LRAMOSA05149</name>
</gene>
<evidence type="ECO:0000313" key="3">
    <source>
        <dbReference type="EMBL" id="CDS12965.1"/>
    </source>
</evidence>
<feature type="repeat" description="ANK" evidence="1">
    <location>
        <begin position="39"/>
        <end position="71"/>
    </location>
</feature>
<dbReference type="Pfam" id="PF12796">
    <property type="entry name" value="Ank_2"/>
    <property type="match status" value="1"/>
</dbReference>
<feature type="compositionally biased region" description="Low complexity" evidence="2">
    <location>
        <begin position="154"/>
        <end position="163"/>
    </location>
</feature>
<dbReference type="PANTHER" id="PTHR24192:SF3">
    <property type="entry name" value="ANKYRIN REPEAT DOMAIN 40"/>
    <property type="match status" value="1"/>
</dbReference>
<dbReference type="AlphaFoldDB" id="A0A077X083"/>
<name>A0A077X083_9FUNG</name>
<evidence type="ECO:0000256" key="1">
    <source>
        <dbReference type="PROSITE-ProRule" id="PRU00023"/>
    </source>
</evidence>
<dbReference type="OrthoDB" id="539213at2759"/>
<protein>
    <submittedName>
        <fullName evidence="3">Uncharacterized protein</fullName>
    </submittedName>
</protein>
<dbReference type="PROSITE" id="PS50088">
    <property type="entry name" value="ANK_REPEAT"/>
    <property type="match status" value="1"/>
</dbReference>
<dbReference type="SUPFAM" id="SSF48403">
    <property type="entry name" value="Ankyrin repeat"/>
    <property type="match status" value="1"/>
</dbReference>
<dbReference type="InterPro" id="IPR039195">
    <property type="entry name" value="ANKRD40"/>
</dbReference>
<evidence type="ECO:0000256" key="2">
    <source>
        <dbReference type="SAM" id="MobiDB-lite"/>
    </source>
</evidence>
<dbReference type="SMART" id="SM00248">
    <property type="entry name" value="ANK"/>
    <property type="match status" value="1"/>
</dbReference>
<keyword evidence="1" id="KW-0040">ANK repeat</keyword>
<organism evidence="3">
    <name type="scientific">Lichtheimia ramosa</name>
    <dbReference type="NCBI Taxonomy" id="688394"/>
    <lineage>
        <taxon>Eukaryota</taxon>
        <taxon>Fungi</taxon>
        <taxon>Fungi incertae sedis</taxon>
        <taxon>Mucoromycota</taxon>
        <taxon>Mucoromycotina</taxon>
        <taxon>Mucoromycetes</taxon>
        <taxon>Mucorales</taxon>
        <taxon>Lichtheimiaceae</taxon>
        <taxon>Lichtheimia</taxon>
    </lineage>
</organism>
<dbReference type="InterPro" id="IPR002110">
    <property type="entry name" value="Ankyrin_rpt"/>
</dbReference>
<proteinExistence type="predicted"/>
<feature type="region of interest" description="Disordered" evidence="2">
    <location>
        <begin position="140"/>
        <end position="167"/>
    </location>
</feature>
<sequence length="253" mass="28118">MITDQREETLREVCALGNIKAAQHFANSGVNLNSQNKMNGWCALHWASHRGHVNVVRLLLSNGANPNVKTHKDQTALDLARDKYPEIVSLLEPVTTTSSQANPEPALPIVPKYLKEPDLEKSWLLPDEFSEARIENVVRQHQAQKDLEQSPAPQQQQQQQQQQSNSSAVAEKEILVYLGSRSDDSIMGSVFLKNESIDASVASIKQELDGLPENFGLARNNGKVTIPISAKQMEKPLLDIFRGEDDVLVIIPK</sequence>
<dbReference type="InterPro" id="IPR036770">
    <property type="entry name" value="Ankyrin_rpt-contain_sf"/>
</dbReference>
<dbReference type="Gene3D" id="1.25.40.20">
    <property type="entry name" value="Ankyrin repeat-containing domain"/>
    <property type="match status" value="1"/>
</dbReference>